<organism evidence="2 3">
    <name type="scientific">Gossypium stocksii</name>
    <dbReference type="NCBI Taxonomy" id="47602"/>
    <lineage>
        <taxon>Eukaryota</taxon>
        <taxon>Viridiplantae</taxon>
        <taxon>Streptophyta</taxon>
        <taxon>Embryophyta</taxon>
        <taxon>Tracheophyta</taxon>
        <taxon>Spermatophyta</taxon>
        <taxon>Magnoliopsida</taxon>
        <taxon>eudicotyledons</taxon>
        <taxon>Gunneridae</taxon>
        <taxon>Pentapetalae</taxon>
        <taxon>rosids</taxon>
        <taxon>malvids</taxon>
        <taxon>Malvales</taxon>
        <taxon>Malvaceae</taxon>
        <taxon>Malvoideae</taxon>
        <taxon>Gossypium</taxon>
    </lineage>
</organism>
<protein>
    <submittedName>
        <fullName evidence="2">Uncharacterized protein</fullName>
    </submittedName>
</protein>
<dbReference type="AlphaFoldDB" id="A0A9D3ZIU9"/>
<evidence type="ECO:0000256" key="1">
    <source>
        <dbReference type="SAM" id="Coils"/>
    </source>
</evidence>
<reference evidence="2 3" key="1">
    <citation type="journal article" date="2021" name="Plant Biotechnol. J.">
        <title>Multi-omics assisted identification of the key and species-specific regulatory components of drought-tolerant mechanisms in Gossypium stocksii.</title>
        <authorList>
            <person name="Yu D."/>
            <person name="Ke L."/>
            <person name="Zhang D."/>
            <person name="Wu Y."/>
            <person name="Sun Y."/>
            <person name="Mei J."/>
            <person name="Sun J."/>
            <person name="Sun Y."/>
        </authorList>
    </citation>
    <scope>NUCLEOTIDE SEQUENCE [LARGE SCALE GENOMIC DNA]</scope>
    <source>
        <strain evidence="3">cv. E1</strain>
        <tissue evidence="2">Leaf</tissue>
    </source>
</reference>
<dbReference type="Proteomes" id="UP000828251">
    <property type="component" value="Unassembled WGS sequence"/>
</dbReference>
<keyword evidence="3" id="KW-1185">Reference proteome</keyword>
<sequence length="210" mass="24460">MLMVQVPTILVKSAQAANSQVHTIDPPLSEIDENKIEQLNFYVLAWKAKYKDTHTKCMRLKKENNLLKDRVSSWEENLKTQEQKHKTKLESLCQSSKEALRKYQEDTKKNLNEALPKLRSNLVLHTQWLWALLIQKICTESLNFNVYNSEGEDWENFQKEWKQSPNFFIPTKIKIEDEKVDLEDSLDLEKAPATDEALTKLNDPLTEGGN</sequence>
<evidence type="ECO:0000313" key="2">
    <source>
        <dbReference type="EMBL" id="KAH1039895.1"/>
    </source>
</evidence>
<evidence type="ECO:0000313" key="3">
    <source>
        <dbReference type="Proteomes" id="UP000828251"/>
    </source>
</evidence>
<keyword evidence="1" id="KW-0175">Coiled coil</keyword>
<name>A0A9D3ZIU9_9ROSI</name>
<gene>
    <name evidence="2" type="ORF">J1N35_041638</name>
</gene>
<comment type="caution">
    <text evidence="2">The sequence shown here is derived from an EMBL/GenBank/DDBJ whole genome shotgun (WGS) entry which is preliminary data.</text>
</comment>
<accession>A0A9D3ZIU9</accession>
<proteinExistence type="predicted"/>
<feature type="coiled-coil region" evidence="1">
    <location>
        <begin position="57"/>
        <end position="106"/>
    </location>
</feature>
<dbReference type="EMBL" id="JAIQCV010000012">
    <property type="protein sequence ID" value="KAH1039895.1"/>
    <property type="molecule type" value="Genomic_DNA"/>
</dbReference>